<dbReference type="Proteomes" id="UP001530315">
    <property type="component" value="Unassembled WGS sequence"/>
</dbReference>
<organism evidence="1 2">
    <name type="scientific">Stephanodiscus triporus</name>
    <dbReference type="NCBI Taxonomy" id="2934178"/>
    <lineage>
        <taxon>Eukaryota</taxon>
        <taxon>Sar</taxon>
        <taxon>Stramenopiles</taxon>
        <taxon>Ochrophyta</taxon>
        <taxon>Bacillariophyta</taxon>
        <taxon>Coscinodiscophyceae</taxon>
        <taxon>Thalassiosirophycidae</taxon>
        <taxon>Stephanodiscales</taxon>
        <taxon>Stephanodiscaceae</taxon>
        <taxon>Stephanodiscus</taxon>
    </lineage>
</organism>
<dbReference type="AlphaFoldDB" id="A0ABD3NC92"/>
<evidence type="ECO:0000313" key="2">
    <source>
        <dbReference type="Proteomes" id="UP001530315"/>
    </source>
</evidence>
<gene>
    <name evidence="1" type="ORF">ACHAW5_008973</name>
</gene>
<accession>A0ABD3NC92</accession>
<evidence type="ECO:0000313" key="1">
    <source>
        <dbReference type="EMBL" id="KAL3773234.1"/>
    </source>
</evidence>
<reference evidence="1 2" key="1">
    <citation type="submission" date="2024-10" db="EMBL/GenBank/DDBJ databases">
        <title>Updated reference genomes for cyclostephanoid diatoms.</title>
        <authorList>
            <person name="Roberts W.R."/>
            <person name="Alverson A.J."/>
        </authorList>
    </citation>
    <scope>NUCLEOTIDE SEQUENCE [LARGE SCALE GENOMIC DNA]</scope>
    <source>
        <strain evidence="1 2">AJA276-08</strain>
    </source>
</reference>
<dbReference type="EMBL" id="JALLAZ020001542">
    <property type="protein sequence ID" value="KAL3773234.1"/>
    <property type="molecule type" value="Genomic_DNA"/>
</dbReference>
<comment type="caution">
    <text evidence="1">The sequence shown here is derived from an EMBL/GenBank/DDBJ whole genome shotgun (WGS) entry which is preliminary data.</text>
</comment>
<proteinExistence type="predicted"/>
<keyword evidence="2" id="KW-1185">Reference proteome</keyword>
<name>A0ABD3NC92_9STRA</name>
<protein>
    <submittedName>
        <fullName evidence="1">Uncharacterized protein</fullName>
    </submittedName>
</protein>
<sequence length="102" mass="11470">MIVARAKKEGRTAEWYFEIFEIMFQILYYYSEVGRSSCTLQDEVVPNWMTKDESLQGLAHLAHAGPMFNFSAYLGAAHQGVKGGRWCYSGVAYDASDGSNQD</sequence>